<organism evidence="4 5">
    <name type="scientific">Zizania palustris</name>
    <name type="common">Northern wild rice</name>
    <dbReference type="NCBI Taxonomy" id="103762"/>
    <lineage>
        <taxon>Eukaryota</taxon>
        <taxon>Viridiplantae</taxon>
        <taxon>Streptophyta</taxon>
        <taxon>Embryophyta</taxon>
        <taxon>Tracheophyta</taxon>
        <taxon>Spermatophyta</taxon>
        <taxon>Magnoliopsida</taxon>
        <taxon>Liliopsida</taxon>
        <taxon>Poales</taxon>
        <taxon>Poaceae</taxon>
        <taxon>BOP clade</taxon>
        <taxon>Oryzoideae</taxon>
        <taxon>Oryzeae</taxon>
        <taxon>Zizaniinae</taxon>
        <taxon>Zizania</taxon>
    </lineage>
</organism>
<protein>
    <recommendedName>
        <fullName evidence="3">Agglutinin domain-containing protein</fullName>
    </recommendedName>
</protein>
<dbReference type="EMBL" id="JAAALK010000081">
    <property type="protein sequence ID" value="KAG8090534.1"/>
    <property type="molecule type" value="Genomic_DNA"/>
</dbReference>
<feature type="domain" description="Agglutinin" evidence="3">
    <location>
        <begin position="168"/>
        <end position="302"/>
    </location>
</feature>
<dbReference type="InterPro" id="IPR053237">
    <property type="entry name" value="Natterin_C"/>
</dbReference>
<dbReference type="Proteomes" id="UP000729402">
    <property type="component" value="Unassembled WGS sequence"/>
</dbReference>
<dbReference type="AlphaFoldDB" id="A0A8J5WLD7"/>
<dbReference type="Pfam" id="PF01117">
    <property type="entry name" value="Aerolysin"/>
    <property type="match status" value="1"/>
</dbReference>
<evidence type="ECO:0000259" key="3">
    <source>
        <dbReference type="SMART" id="SM00791"/>
    </source>
</evidence>
<proteinExistence type="inferred from homology"/>
<accession>A0A8J5WLD7</accession>
<evidence type="ECO:0000313" key="4">
    <source>
        <dbReference type="EMBL" id="KAG8090534.1"/>
    </source>
</evidence>
<dbReference type="InterPro" id="IPR008998">
    <property type="entry name" value="Agglutinin"/>
</dbReference>
<keyword evidence="5" id="KW-1185">Reference proteome</keyword>
<dbReference type="PANTHER" id="PTHR39244">
    <property type="entry name" value="NATTERIN-4"/>
    <property type="match status" value="1"/>
</dbReference>
<comment type="caution">
    <text evidence="4">The sequence shown here is derived from an EMBL/GenBank/DDBJ whole genome shotgun (WGS) entry which is preliminary data.</text>
</comment>
<dbReference type="OrthoDB" id="4948898at2759"/>
<evidence type="ECO:0000256" key="1">
    <source>
        <dbReference type="ARBA" id="ARBA00009831"/>
    </source>
</evidence>
<dbReference type="Pfam" id="PF07468">
    <property type="entry name" value="Agglutinin"/>
    <property type="match status" value="2"/>
</dbReference>
<evidence type="ECO:0000256" key="2">
    <source>
        <dbReference type="ARBA" id="ARBA00023157"/>
    </source>
</evidence>
<sequence>MLSEGPKCVAFRSEKTGRYLRYAHESDKPLLELSGEDCISPYTRFYVEASKEHQGLMHIRCCYNNTYWVAKEQQQDGGGWIITTVDEPEDDLSNPSCTLFNLVPAEPLPLLPAMEDDDDSPPHSVRLLHARLGKQVDLQVATGESEVGKDSKNDLNAYTLVDFRGQEKQLPRYVVFKGDNDKYLSGRVIQRYNYLQFASDDMADETVINTTHYLSNGTVRIKNIHFGRFWRRSPNWIWADSSDTGSSNRDTIFTVVKVGGIFALRNMGNNSYCKRLTTEGKTNCLNAAVKTIAIDARLKVEEPVFSRQIYDVTYNLSKARIYDKKVIAMDRSAGDNNGSTNSRIKLSFTYSETQTTSWDSTLSLMLGVETKIKAGVPLIADGSVTIKAEFTGSYTWGESIEKSVSRQTEYEADVAPHTRVTITLVAEQAHCDVPFSYKQRDIMYDGRTVIQTKHDGIYTCANSFSFRFDRKDEKIQTIDYKHASMHV</sequence>
<gene>
    <name evidence="4" type="ORF">GUJ93_ZPchr0011g28416</name>
</gene>
<dbReference type="SMART" id="SM00791">
    <property type="entry name" value="Agglutinin"/>
    <property type="match status" value="1"/>
</dbReference>
<dbReference type="CDD" id="cd20216">
    <property type="entry name" value="PFM_HFR-2-like"/>
    <property type="match status" value="1"/>
</dbReference>
<keyword evidence="2" id="KW-1015">Disulfide bond</keyword>
<reference evidence="4" key="2">
    <citation type="submission" date="2021-02" db="EMBL/GenBank/DDBJ databases">
        <authorList>
            <person name="Kimball J.A."/>
            <person name="Haas M.W."/>
            <person name="Macchietto M."/>
            <person name="Kono T."/>
            <person name="Duquette J."/>
            <person name="Shao M."/>
        </authorList>
    </citation>
    <scope>NUCLEOTIDE SEQUENCE</scope>
    <source>
        <tissue evidence="4">Fresh leaf tissue</tissue>
    </source>
</reference>
<dbReference type="PANTHER" id="PTHR39244:SF5">
    <property type="entry name" value="NATTERIN-3-LIKE"/>
    <property type="match status" value="1"/>
</dbReference>
<dbReference type="CDD" id="cd00257">
    <property type="entry name" value="beta-trefoil_FSCN-like"/>
    <property type="match status" value="1"/>
</dbReference>
<comment type="similarity">
    <text evidence="1">Belongs to the aerolysin family.</text>
</comment>
<name>A0A8J5WLD7_ZIZPA</name>
<evidence type="ECO:0000313" key="5">
    <source>
        <dbReference type="Proteomes" id="UP000729402"/>
    </source>
</evidence>
<dbReference type="InterPro" id="IPR055267">
    <property type="entry name" value="Aerolysin-like_C"/>
</dbReference>
<reference evidence="4" key="1">
    <citation type="journal article" date="2021" name="bioRxiv">
        <title>Whole Genome Assembly and Annotation of Northern Wild Rice, Zizania palustris L., Supports a Whole Genome Duplication in the Zizania Genus.</title>
        <authorList>
            <person name="Haas M."/>
            <person name="Kono T."/>
            <person name="Macchietto M."/>
            <person name="Millas R."/>
            <person name="McGilp L."/>
            <person name="Shao M."/>
            <person name="Duquette J."/>
            <person name="Hirsch C.N."/>
            <person name="Kimball J."/>
        </authorList>
    </citation>
    <scope>NUCLEOTIDE SEQUENCE</scope>
    <source>
        <tissue evidence="4">Fresh leaf tissue</tissue>
    </source>
</reference>